<evidence type="ECO:0000256" key="1">
    <source>
        <dbReference type="SAM" id="MobiDB-lite"/>
    </source>
</evidence>
<sequence>MCPISGKPFEVDEKSGHFDYQGHSFVFCCSGGCLDKVAANPGEYLDELVEEAGGPVAVTPSADPDPAASEGGAIDDTQ</sequence>
<proteinExistence type="predicted"/>
<dbReference type="Proteomes" id="UP000237968">
    <property type="component" value="Unassembled WGS sequence"/>
</dbReference>
<protein>
    <recommendedName>
        <fullName evidence="4">YHS domain-containing protein</fullName>
    </recommendedName>
</protein>
<evidence type="ECO:0000313" key="3">
    <source>
        <dbReference type="Proteomes" id="UP000237968"/>
    </source>
</evidence>
<reference evidence="2 3" key="1">
    <citation type="submission" date="2018-03" db="EMBL/GenBank/DDBJ databases">
        <title>Draft Genome Sequences of the Obligatory Marine Myxobacteria Enhygromyxa salina SWB005.</title>
        <authorList>
            <person name="Poehlein A."/>
            <person name="Moghaddam J.A."/>
            <person name="Harms H."/>
            <person name="Alanjari M."/>
            <person name="Koenig G.M."/>
            <person name="Daniel R."/>
            <person name="Schaeberle T.F."/>
        </authorList>
    </citation>
    <scope>NUCLEOTIDE SEQUENCE [LARGE SCALE GENOMIC DNA]</scope>
    <source>
        <strain evidence="2 3">SWB005</strain>
    </source>
</reference>
<accession>A0A2S9YFA7</accession>
<evidence type="ECO:0000313" key="2">
    <source>
        <dbReference type="EMBL" id="PRQ03721.1"/>
    </source>
</evidence>
<dbReference type="EMBL" id="PVNK01000070">
    <property type="protein sequence ID" value="PRQ03721.1"/>
    <property type="molecule type" value="Genomic_DNA"/>
</dbReference>
<comment type="caution">
    <text evidence="2">The sequence shown here is derived from an EMBL/GenBank/DDBJ whole genome shotgun (WGS) entry which is preliminary data.</text>
</comment>
<keyword evidence="3" id="KW-1185">Reference proteome</keyword>
<organism evidence="2 3">
    <name type="scientific">Enhygromyxa salina</name>
    <dbReference type="NCBI Taxonomy" id="215803"/>
    <lineage>
        <taxon>Bacteria</taxon>
        <taxon>Pseudomonadati</taxon>
        <taxon>Myxococcota</taxon>
        <taxon>Polyangia</taxon>
        <taxon>Nannocystales</taxon>
        <taxon>Nannocystaceae</taxon>
        <taxon>Enhygromyxa</taxon>
    </lineage>
</organism>
<evidence type="ECO:0008006" key="4">
    <source>
        <dbReference type="Google" id="ProtNLM"/>
    </source>
</evidence>
<feature type="region of interest" description="Disordered" evidence="1">
    <location>
        <begin position="55"/>
        <end position="78"/>
    </location>
</feature>
<gene>
    <name evidence="2" type="ORF">ENSA5_12700</name>
</gene>
<dbReference type="AlphaFoldDB" id="A0A2S9YFA7"/>
<name>A0A2S9YFA7_9BACT</name>